<dbReference type="Proteomes" id="UP001642484">
    <property type="component" value="Unassembled WGS sequence"/>
</dbReference>
<organism evidence="4 5">
    <name type="scientific">Durusdinium trenchii</name>
    <dbReference type="NCBI Taxonomy" id="1381693"/>
    <lineage>
        <taxon>Eukaryota</taxon>
        <taxon>Sar</taxon>
        <taxon>Alveolata</taxon>
        <taxon>Dinophyceae</taxon>
        <taxon>Suessiales</taxon>
        <taxon>Symbiodiniaceae</taxon>
        <taxon>Durusdinium</taxon>
    </lineage>
</organism>
<dbReference type="PROSITE" id="PS50125">
    <property type="entry name" value="GUANYLATE_CYCLASE_2"/>
    <property type="match status" value="1"/>
</dbReference>
<evidence type="ECO:0008006" key="6">
    <source>
        <dbReference type="Google" id="ProtNLM"/>
    </source>
</evidence>
<feature type="domain" description="Guanylate cyclase" evidence="3">
    <location>
        <begin position="337"/>
        <end position="469"/>
    </location>
</feature>
<dbReference type="InterPro" id="IPR001054">
    <property type="entry name" value="A/G_cyclase"/>
</dbReference>
<sequence>MTALPSALPEANGFLALVADAPIAVDPEGARLPGFGDQLYGLSCWHLPLAGPKEVYVGFEYVCPQGYRFLAPPYKCSGLSTGKQPEVEGKKGRRRREQTSLEEGEYESVPLCGYRLYVPCVQHRRQKGRRGDPPCISQLTRIWVQTPHRRELIQAEPRVAIVDTKGEVGSDGRPKEVIMTGGKVVLPAGMLVQLVLPYAYFRADTPVPSFWDLGHDAERCRLWLGPKTTRERVALLVDLATPILIRQFVRPTLFRSDSFSGISLISALHSTAHSTAQFCAEQGAAEGTTPATRSVAELGGRKVAIRSWGRYVPWPVVQNLLVAGVAVQTQLEEREVSLFFSDMAGFTSIVEQLVPEQTLVLLSRYFNDMSKIIEHHDGVVIEFIGDAILAVFGAPAKIKEHALACVRAMMKMQRGVQRINQWSKKKGLPHVSIRCGIHSGWVSVGNLGFHSRLKFGVIGEHSTLPAKLEELNKTYGTSNLISEATYRRLQDEFVVRPIDYAEMYGEGEDLEEQVYEVVCFLNGRQSFKNNLRESLAKKYEQALRYYVDRKFDKAAAIWREVSLQTGQYFGLFDKASVVMRKRACYYQRHPPAPNWRGIWTLSREPTAEDGVDEEVVYATWKSQEVGGEHLKFIPQVPLLSRGLDLGGCSVLLAREKPQSRESDPRYFSHCHEAEAEVEKNASCERRAHAPDCCEGNATSSKAATDSTSLIRPETEEVHFKLNLVKSSAAHSLGIDVDLTDGNAILVEAVHEGLVLEWNRRNPTNAVQKHDRIVAVNGIEGNADLMAQKCRDELQLHLLVSRLTAECGR</sequence>
<protein>
    <recommendedName>
        <fullName evidence="6">Adenylate cyclase</fullName>
    </recommendedName>
</protein>
<dbReference type="PROSITE" id="PS50106">
    <property type="entry name" value="PDZ"/>
    <property type="match status" value="1"/>
</dbReference>
<name>A0ABP0R0P9_9DINO</name>
<dbReference type="EMBL" id="CAXAMN010025262">
    <property type="protein sequence ID" value="CAK9093883.1"/>
    <property type="molecule type" value="Genomic_DNA"/>
</dbReference>
<dbReference type="Gene3D" id="3.30.70.1230">
    <property type="entry name" value="Nucleotide cyclase"/>
    <property type="match status" value="1"/>
</dbReference>
<dbReference type="PANTHER" id="PTHR43081:SF1">
    <property type="entry name" value="ADENYLATE CYCLASE, TERMINAL-DIFFERENTIATION SPECIFIC"/>
    <property type="match status" value="1"/>
</dbReference>
<evidence type="ECO:0000313" key="5">
    <source>
        <dbReference type="Proteomes" id="UP001642484"/>
    </source>
</evidence>
<dbReference type="CDD" id="cd07302">
    <property type="entry name" value="CHD"/>
    <property type="match status" value="1"/>
</dbReference>
<dbReference type="SMART" id="SM00044">
    <property type="entry name" value="CYCc"/>
    <property type="match status" value="1"/>
</dbReference>
<dbReference type="Pfam" id="PF00211">
    <property type="entry name" value="Guanylate_cyc"/>
    <property type="match status" value="1"/>
</dbReference>
<dbReference type="InterPro" id="IPR001478">
    <property type="entry name" value="PDZ"/>
</dbReference>
<evidence type="ECO:0000259" key="2">
    <source>
        <dbReference type="PROSITE" id="PS50106"/>
    </source>
</evidence>
<dbReference type="SUPFAM" id="SSF55073">
    <property type="entry name" value="Nucleotide cyclase"/>
    <property type="match status" value="1"/>
</dbReference>
<reference evidence="4 5" key="1">
    <citation type="submission" date="2024-02" db="EMBL/GenBank/DDBJ databases">
        <authorList>
            <person name="Chen Y."/>
            <person name="Shah S."/>
            <person name="Dougan E. K."/>
            <person name="Thang M."/>
            <person name="Chan C."/>
        </authorList>
    </citation>
    <scope>NUCLEOTIDE SEQUENCE [LARGE SCALE GENOMIC DNA]</scope>
</reference>
<evidence type="ECO:0000259" key="3">
    <source>
        <dbReference type="PROSITE" id="PS50125"/>
    </source>
</evidence>
<accession>A0ABP0R0P9</accession>
<dbReference type="InterPro" id="IPR029787">
    <property type="entry name" value="Nucleotide_cyclase"/>
</dbReference>
<feature type="domain" description="PDZ" evidence="2">
    <location>
        <begin position="720"/>
        <end position="780"/>
    </location>
</feature>
<feature type="region of interest" description="Disordered" evidence="1">
    <location>
        <begin position="81"/>
        <end position="102"/>
    </location>
</feature>
<keyword evidence="5" id="KW-1185">Reference proteome</keyword>
<evidence type="ECO:0000256" key="1">
    <source>
        <dbReference type="SAM" id="MobiDB-lite"/>
    </source>
</evidence>
<gene>
    <name evidence="4" type="ORF">CCMP2556_LOCUS44815</name>
</gene>
<dbReference type="InterPro" id="IPR050697">
    <property type="entry name" value="Adenylyl/Guanylyl_Cyclase_3/4"/>
</dbReference>
<dbReference type="PANTHER" id="PTHR43081">
    <property type="entry name" value="ADENYLATE CYCLASE, TERMINAL-DIFFERENTIATION SPECIFIC-RELATED"/>
    <property type="match status" value="1"/>
</dbReference>
<proteinExistence type="predicted"/>
<comment type="caution">
    <text evidence="4">The sequence shown here is derived from an EMBL/GenBank/DDBJ whole genome shotgun (WGS) entry which is preliminary data.</text>
</comment>
<evidence type="ECO:0000313" key="4">
    <source>
        <dbReference type="EMBL" id="CAK9093883.1"/>
    </source>
</evidence>